<dbReference type="SUPFAM" id="SSF53300">
    <property type="entry name" value="vWA-like"/>
    <property type="match status" value="1"/>
</dbReference>
<feature type="region of interest" description="Disordered" evidence="8">
    <location>
        <begin position="23"/>
        <end position="346"/>
    </location>
</feature>
<evidence type="ECO:0000313" key="11">
    <source>
        <dbReference type="RefSeq" id="XP_035686770.1"/>
    </source>
</evidence>
<dbReference type="KEGG" id="bfo:118422982"/>
<evidence type="ECO:0000256" key="3">
    <source>
        <dbReference type="ARBA" id="ARBA00022530"/>
    </source>
</evidence>
<evidence type="ECO:0000259" key="9">
    <source>
        <dbReference type="PROSITE" id="PS50234"/>
    </source>
</evidence>
<feature type="compositionally biased region" description="Acidic residues" evidence="8">
    <location>
        <begin position="193"/>
        <end position="266"/>
    </location>
</feature>
<reference evidence="11" key="2">
    <citation type="submission" date="2025-08" db="UniProtKB">
        <authorList>
            <consortium name="RefSeq"/>
        </authorList>
    </citation>
    <scope>IDENTIFICATION</scope>
    <source>
        <strain evidence="11">S238N-H82</strain>
        <tissue evidence="11">Testes</tissue>
    </source>
</reference>
<dbReference type="InterPro" id="IPR050525">
    <property type="entry name" value="ECM_Assembly_Org"/>
</dbReference>
<feature type="compositionally biased region" description="Acidic residues" evidence="8">
    <location>
        <begin position="176"/>
        <end position="185"/>
    </location>
</feature>
<dbReference type="Gene3D" id="3.40.50.410">
    <property type="entry name" value="von Willebrand factor, type A domain"/>
    <property type="match status" value="1"/>
</dbReference>
<dbReference type="OrthoDB" id="10256829at2759"/>
<dbReference type="InterPro" id="IPR036465">
    <property type="entry name" value="vWFA_dom_sf"/>
</dbReference>
<dbReference type="GO" id="GO:0007155">
    <property type="term" value="P:cell adhesion"/>
    <property type="evidence" value="ECO:0007669"/>
    <property type="project" value="UniProtKB-KW"/>
</dbReference>
<evidence type="ECO:0000256" key="6">
    <source>
        <dbReference type="ARBA" id="ARBA00022889"/>
    </source>
</evidence>
<keyword evidence="10" id="KW-1185">Reference proteome</keyword>
<dbReference type="Pfam" id="PF00092">
    <property type="entry name" value="VWA"/>
    <property type="match status" value="1"/>
</dbReference>
<evidence type="ECO:0000313" key="10">
    <source>
        <dbReference type="Proteomes" id="UP000001554"/>
    </source>
</evidence>
<feature type="compositionally biased region" description="Acidic residues" evidence="8">
    <location>
        <begin position="275"/>
        <end position="285"/>
    </location>
</feature>
<dbReference type="InterPro" id="IPR002035">
    <property type="entry name" value="VWF_A"/>
</dbReference>
<dbReference type="PANTHER" id="PTHR24020:SF87">
    <property type="entry name" value="COLLAGEN ALPHA-1(VI) CHAIN-LIKE"/>
    <property type="match status" value="1"/>
</dbReference>
<dbReference type="PRINTS" id="PR00453">
    <property type="entry name" value="VWFADOMAIN"/>
</dbReference>
<name>A0A9J7LT41_BRAFL</name>
<feature type="compositionally biased region" description="Low complexity" evidence="8">
    <location>
        <begin position="159"/>
        <end position="170"/>
    </location>
</feature>
<feature type="compositionally biased region" description="Gly residues" evidence="8">
    <location>
        <begin position="31"/>
        <end position="42"/>
    </location>
</feature>
<dbReference type="RefSeq" id="XP_035686770.1">
    <property type="nucleotide sequence ID" value="XM_035830877.1"/>
</dbReference>
<feature type="compositionally biased region" description="Acidic residues" evidence="8">
    <location>
        <begin position="293"/>
        <end position="312"/>
    </location>
</feature>
<keyword evidence="7" id="KW-0176">Collagen</keyword>
<organism evidence="10 11">
    <name type="scientific">Branchiostoma floridae</name>
    <name type="common">Florida lancelet</name>
    <name type="synonym">Amphioxus</name>
    <dbReference type="NCBI Taxonomy" id="7739"/>
    <lineage>
        <taxon>Eukaryota</taxon>
        <taxon>Metazoa</taxon>
        <taxon>Chordata</taxon>
        <taxon>Cephalochordata</taxon>
        <taxon>Leptocardii</taxon>
        <taxon>Amphioxiformes</taxon>
        <taxon>Branchiostomatidae</taxon>
        <taxon>Branchiostoma</taxon>
    </lineage>
</organism>
<dbReference type="GO" id="GO:0005581">
    <property type="term" value="C:collagen trimer"/>
    <property type="evidence" value="ECO:0007669"/>
    <property type="project" value="UniProtKB-KW"/>
</dbReference>
<dbReference type="FunFam" id="3.40.50.410:FF:000003">
    <property type="entry name" value="Collagen type VI alpha 3 chain"/>
    <property type="match status" value="1"/>
</dbReference>
<keyword evidence="6" id="KW-0130">Cell adhesion</keyword>
<accession>A0A9J7LT41</accession>
<feature type="compositionally biased region" description="Acidic residues" evidence="8">
    <location>
        <begin position="108"/>
        <end position="139"/>
    </location>
</feature>
<feature type="compositionally biased region" description="Acidic residues" evidence="8">
    <location>
        <begin position="48"/>
        <end position="90"/>
    </location>
</feature>
<dbReference type="SMART" id="SM00327">
    <property type="entry name" value="VWA"/>
    <property type="match status" value="1"/>
</dbReference>
<dbReference type="PANTHER" id="PTHR24020">
    <property type="entry name" value="COLLAGEN ALPHA"/>
    <property type="match status" value="1"/>
</dbReference>
<evidence type="ECO:0000256" key="7">
    <source>
        <dbReference type="ARBA" id="ARBA00023119"/>
    </source>
</evidence>
<keyword evidence="2" id="KW-0964">Secreted</keyword>
<reference evidence="10" key="1">
    <citation type="journal article" date="2020" name="Nat. Ecol. Evol.">
        <title>Deeply conserved synteny resolves early events in vertebrate evolution.</title>
        <authorList>
            <person name="Simakov O."/>
            <person name="Marletaz F."/>
            <person name="Yue J.X."/>
            <person name="O'Connell B."/>
            <person name="Jenkins J."/>
            <person name="Brandt A."/>
            <person name="Calef R."/>
            <person name="Tung C.H."/>
            <person name="Huang T.K."/>
            <person name="Schmutz J."/>
            <person name="Satoh N."/>
            <person name="Yu J.K."/>
            <person name="Putnam N.H."/>
            <person name="Green R.E."/>
            <person name="Rokhsar D.S."/>
        </authorList>
    </citation>
    <scope>NUCLEOTIDE SEQUENCE [LARGE SCALE GENOMIC DNA]</scope>
    <source>
        <strain evidence="10">S238N-H82</strain>
    </source>
</reference>
<comment type="subcellular location">
    <subcellularLocation>
        <location evidence="1">Secreted</location>
        <location evidence="1">Extracellular space</location>
        <location evidence="1">Extracellular matrix</location>
    </subcellularLocation>
</comment>
<sequence length="631" mass="66720">MATRRKGTTISDEVRELLRLLDPSAAASYEGAGGDIVGGKGTMKGMYDGDEEGSGDTEVDNDEGTENNDHDTEDTAGETEDTDVDDESTEYTDGNSGVNDEGIVGENGDTDGDAEDTTGEAEDAAGETGDTDGQTEDTTGESKEAAGETEDTDGHTEDTAGGAEEAAGDAVIEGNTENDDAETEEANGYSEIVDGEDTEGADVDTEVADEDTEDIDGEDTEGTDVDTEAIDGEDTGNTDGDTEAIDGEDTENTDGDTEAIDGEDTGNTDGNTEAIDGEDTQDTDWDTNATDGGTEDNGMEGETEETAEETEDMEAKAKDTEGDTKDTEMSSDEPTEKSVRAAKDPADLKKTLAKKNSVRGAGAHGLSVQNLRGGGSSTCEAPVDLFFLLDGSGSVKAANFAKVKQFVVDMVNSFDVSPAATRVGVLQYSNRNTLVFNLGNKVNKPTTVSAINSISYQGGGTRTGAALQYVRGNAAWRRGNVPKALIVLTDGKSEDSVSGPSQSLVSDRVEVYAIGVSNFDHEELLQIVNNKQSNVIELDDFNALATKIDEIAQEVCSYATEEVYANSFEVLRTANQQYRDVDFFVIKARLPADGLSASENWCRDYQRLCAQYGLRPTGCGEQYANSGHYAK</sequence>
<gene>
    <name evidence="11" type="primary">LOC118422982</name>
</gene>
<keyword evidence="4" id="KW-0732">Signal</keyword>
<dbReference type="GeneID" id="118422982"/>
<feature type="domain" description="VWFA" evidence="9">
    <location>
        <begin position="384"/>
        <end position="555"/>
    </location>
</feature>
<dbReference type="PROSITE" id="PS50234">
    <property type="entry name" value="VWFA"/>
    <property type="match status" value="1"/>
</dbReference>
<evidence type="ECO:0000256" key="1">
    <source>
        <dbReference type="ARBA" id="ARBA00004498"/>
    </source>
</evidence>
<feature type="compositionally biased region" description="Basic and acidic residues" evidence="8">
    <location>
        <begin position="313"/>
        <end position="346"/>
    </location>
</feature>
<feature type="compositionally biased region" description="Basic and acidic residues" evidence="8">
    <location>
        <begin position="140"/>
        <end position="158"/>
    </location>
</feature>
<evidence type="ECO:0000256" key="2">
    <source>
        <dbReference type="ARBA" id="ARBA00022525"/>
    </source>
</evidence>
<dbReference type="Proteomes" id="UP000001554">
    <property type="component" value="Chromosome 9"/>
</dbReference>
<proteinExistence type="predicted"/>
<keyword evidence="5" id="KW-0677">Repeat</keyword>
<evidence type="ECO:0000256" key="5">
    <source>
        <dbReference type="ARBA" id="ARBA00022737"/>
    </source>
</evidence>
<evidence type="ECO:0000256" key="8">
    <source>
        <dbReference type="SAM" id="MobiDB-lite"/>
    </source>
</evidence>
<keyword evidence="3" id="KW-0272">Extracellular matrix</keyword>
<dbReference type="AlphaFoldDB" id="A0A9J7LT41"/>
<evidence type="ECO:0000256" key="4">
    <source>
        <dbReference type="ARBA" id="ARBA00022729"/>
    </source>
</evidence>
<dbReference type="CDD" id="cd01472">
    <property type="entry name" value="vWA_collagen"/>
    <property type="match status" value="1"/>
</dbReference>
<protein>
    <submittedName>
        <fullName evidence="11">Collagen alpha-1(VI) chain-like</fullName>
    </submittedName>
</protein>